<dbReference type="InterPro" id="IPR000587">
    <property type="entry name" value="Creatinase_N"/>
</dbReference>
<name>A0A9D8PPV4_9DELT</name>
<dbReference type="GO" id="GO:0004177">
    <property type="term" value="F:aminopeptidase activity"/>
    <property type="evidence" value="ECO:0007669"/>
    <property type="project" value="UniProtKB-KW"/>
</dbReference>
<dbReference type="AlphaFoldDB" id="A0A9D8PPV4"/>
<keyword evidence="3" id="KW-0031">Aminopeptidase</keyword>
<dbReference type="SUPFAM" id="SSF53092">
    <property type="entry name" value="Creatinase/prolidase N-terminal domain"/>
    <property type="match status" value="1"/>
</dbReference>
<evidence type="ECO:0000259" key="1">
    <source>
        <dbReference type="Pfam" id="PF00557"/>
    </source>
</evidence>
<dbReference type="Gene3D" id="3.40.350.10">
    <property type="entry name" value="Creatinase/prolidase N-terminal domain"/>
    <property type="match status" value="1"/>
</dbReference>
<dbReference type="CDD" id="cd01066">
    <property type="entry name" value="APP_MetAP"/>
    <property type="match status" value="1"/>
</dbReference>
<feature type="domain" description="Peptidase M24" evidence="1">
    <location>
        <begin position="200"/>
        <end position="413"/>
    </location>
</feature>
<dbReference type="EMBL" id="JAFGIX010000043">
    <property type="protein sequence ID" value="MBN1573230.1"/>
    <property type="molecule type" value="Genomic_DNA"/>
</dbReference>
<dbReference type="InterPro" id="IPR029149">
    <property type="entry name" value="Creatin/AminoP/Spt16_N"/>
</dbReference>
<dbReference type="Pfam" id="PF00557">
    <property type="entry name" value="Peptidase_M24"/>
    <property type="match status" value="1"/>
</dbReference>
<dbReference type="Proteomes" id="UP000809273">
    <property type="component" value="Unassembled WGS sequence"/>
</dbReference>
<feature type="domain" description="Creatinase N-terminal" evidence="2">
    <location>
        <begin position="43"/>
        <end position="192"/>
    </location>
</feature>
<dbReference type="PANTHER" id="PTHR46112:SF2">
    <property type="entry name" value="XAA-PRO AMINOPEPTIDASE P-RELATED"/>
    <property type="match status" value="1"/>
</dbReference>
<evidence type="ECO:0000259" key="2">
    <source>
        <dbReference type="Pfam" id="PF01321"/>
    </source>
</evidence>
<reference evidence="3" key="1">
    <citation type="journal article" date="2021" name="Environ. Microbiol.">
        <title>Genomic characterization of three novel Desulfobacterota classes expand the metabolic and phylogenetic diversity of the phylum.</title>
        <authorList>
            <person name="Murphy C.L."/>
            <person name="Biggerstaff J."/>
            <person name="Eichhorn A."/>
            <person name="Ewing E."/>
            <person name="Shahan R."/>
            <person name="Soriano D."/>
            <person name="Stewart S."/>
            <person name="VanMol K."/>
            <person name="Walker R."/>
            <person name="Walters P."/>
            <person name="Elshahed M.S."/>
            <person name="Youssef N.H."/>
        </authorList>
    </citation>
    <scope>NUCLEOTIDE SEQUENCE</scope>
    <source>
        <strain evidence="3">Zod_Metabat.24</strain>
    </source>
</reference>
<reference evidence="3" key="2">
    <citation type="submission" date="2021-01" db="EMBL/GenBank/DDBJ databases">
        <authorList>
            <person name="Hahn C.R."/>
            <person name="Youssef N.H."/>
            <person name="Elshahed M."/>
        </authorList>
    </citation>
    <scope>NUCLEOTIDE SEQUENCE</scope>
    <source>
        <strain evidence="3">Zod_Metabat.24</strain>
    </source>
</reference>
<proteinExistence type="predicted"/>
<dbReference type="InterPro" id="IPR050659">
    <property type="entry name" value="Peptidase_M24B"/>
</dbReference>
<keyword evidence="3" id="KW-0645">Protease</keyword>
<dbReference type="InterPro" id="IPR036005">
    <property type="entry name" value="Creatinase/aminopeptidase-like"/>
</dbReference>
<dbReference type="PANTHER" id="PTHR46112">
    <property type="entry name" value="AMINOPEPTIDASE"/>
    <property type="match status" value="1"/>
</dbReference>
<accession>A0A9D8PPV4</accession>
<gene>
    <name evidence="3" type="ORF">JW984_08560</name>
</gene>
<dbReference type="Pfam" id="PF01321">
    <property type="entry name" value="Creatinase_N"/>
    <property type="match status" value="1"/>
</dbReference>
<sequence>MAKKEKEHLSKDHWIEQEGIIWEQSESTEDFSPHIPKAEFELRIKKAKELLAKHGMDAMILFAEENKYYYGGYRDAALMFTDRWRHCFIVSQEHDVVFVGESILDSNLKKTTWVKDGRYWCGVKFWRLPVRFNDVFVDTMIDLNLDNKVIGMEYGAHHIPQVGIDEIRLIEASLPNAKFVSAEKVLWEQKMVKTDWEIALMREMLDKTTRVMDKTWKAIRPGVTERDIHRITWQEWVNEDMFETPCMSNPVLFICGSDAPGKWRIVTTPFYDRVIKEGDQGFSDCGPSYRGYWTDVQRCFYVGDKLPPKCDDLSKWGRDAYMNTVNNMYPGMRGCDVFKLAEKETYRQDWNQAVPIEFVGHGIGTLNHEPPWLAENDMNELVPGMTLCVEVGCYGTDMVYYGNMPEDIWLVTDKGLELLGIDLPREVWLCK</sequence>
<organism evidence="3 4">
    <name type="scientific">Candidatus Zymogenus saltonus</name>
    <dbReference type="NCBI Taxonomy" id="2844893"/>
    <lineage>
        <taxon>Bacteria</taxon>
        <taxon>Deltaproteobacteria</taxon>
        <taxon>Candidatus Zymogenia</taxon>
        <taxon>Candidatus Zymogeniales</taxon>
        <taxon>Candidatus Zymogenaceae</taxon>
        <taxon>Candidatus Zymogenus</taxon>
    </lineage>
</organism>
<dbReference type="InterPro" id="IPR000994">
    <property type="entry name" value="Pept_M24"/>
</dbReference>
<keyword evidence="3" id="KW-0378">Hydrolase</keyword>
<protein>
    <submittedName>
        <fullName evidence="3">Aminopeptidase P family protein</fullName>
    </submittedName>
</protein>
<evidence type="ECO:0000313" key="4">
    <source>
        <dbReference type="Proteomes" id="UP000809273"/>
    </source>
</evidence>
<comment type="caution">
    <text evidence="3">The sequence shown here is derived from an EMBL/GenBank/DDBJ whole genome shotgun (WGS) entry which is preliminary data.</text>
</comment>
<dbReference type="Gene3D" id="3.90.230.10">
    <property type="entry name" value="Creatinase/methionine aminopeptidase superfamily"/>
    <property type="match status" value="1"/>
</dbReference>
<dbReference type="SUPFAM" id="SSF55920">
    <property type="entry name" value="Creatinase/aminopeptidase"/>
    <property type="match status" value="1"/>
</dbReference>
<evidence type="ECO:0000313" key="3">
    <source>
        <dbReference type="EMBL" id="MBN1573230.1"/>
    </source>
</evidence>